<gene>
    <name evidence="13" type="ORF">DIZ78_13225</name>
</gene>
<feature type="binding site" description="axial binding residue" evidence="9">
    <location>
        <position position="96"/>
    </location>
    <ligand>
        <name>heme c</name>
        <dbReference type="ChEBI" id="CHEBI:61717"/>
        <label>1</label>
    </ligand>
    <ligandPart>
        <name>Fe</name>
        <dbReference type="ChEBI" id="CHEBI:18248"/>
    </ligandPart>
</feature>
<dbReference type="GO" id="GO:0005506">
    <property type="term" value="F:iron ion binding"/>
    <property type="evidence" value="ECO:0007669"/>
    <property type="project" value="InterPro"/>
</dbReference>
<feature type="binding site" description="axial binding residue" evidence="9">
    <location>
        <position position="56"/>
    </location>
    <ligand>
        <name>heme c</name>
        <dbReference type="ChEBI" id="CHEBI:61717"/>
        <label>1</label>
    </ligand>
    <ligandPart>
        <name>Fe</name>
        <dbReference type="ChEBI" id="CHEBI:18248"/>
    </ligandPart>
</feature>
<feature type="binding site" description="covalent" evidence="8">
    <location>
        <position position="52"/>
    </location>
    <ligand>
        <name>heme c</name>
        <dbReference type="ChEBI" id="CHEBI:61717"/>
        <label>1</label>
    </ligand>
</feature>
<evidence type="ECO:0000256" key="11">
    <source>
        <dbReference type="SAM" id="SignalP"/>
    </source>
</evidence>
<name>A0A370DH25_9GAMM</name>
<dbReference type="PROSITE" id="PS51007">
    <property type="entry name" value="CYTC"/>
    <property type="match status" value="2"/>
</dbReference>
<dbReference type="Proteomes" id="UP000254771">
    <property type="component" value="Unassembled WGS sequence"/>
</dbReference>
<keyword evidence="4 9" id="KW-0479">Metal-binding</keyword>
<feature type="binding site" description="covalent" evidence="8">
    <location>
        <position position="55"/>
    </location>
    <ligand>
        <name>heme c</name>
        <dbReference type="ChEBI" id="CHEBI:61717"/>
        <label>1</label>
    </ligand>
</feature>
<feature type="domain" description="Cytochrome c" evidence="12">
    <location>
        <begin position="40"/>
        <end position="121"/>
    </location>
</feature>
<dbReference type="InterPro" id="IPR036909">
    <property type="entry name" value="Cyt_c-like_dom_sf"/>
</dbReference>
<feature type="binding site" description="covalent" evidence="8">
    <location>
        <position position="145"/>
    </location>
    <ligand>
        <name>heme c</name>
        <dbReference type="ChEBI" id="CHEBI:61717"/>
        <label>2</label>
    </ligand>
</feature>
<feature type="chain" id="PRO_5016967741" evidence="11">
    <location>
        <begin position="22"/>
        <end position="240"/>
    </location>
</feature>
<dbReference type="PANTHER" id="PTHR33751:SF9">
    <property type="entry name" value="CYTOCHROME C4"/>
    <property type="match status" value="1"/>
</dbReference>
<comment type="subcellular location">
    <subcellularLocation>
        <location evidence="1">Periplasm</location>
    </subcellularLocation>
</comment>
<feature type="binding site" description="axial binding residue" evidence="9">
    <location>
        <position position="149"/>
    </location>
    <ligand>
        <name>heme c</name>
        <dbReference type="ChEBI" id="CHEBI:61717"/>
        <label>2</label>
    </ligand>
    <ligandPart>
        <name>Fe</name>
        <dbReference type="ChEBI" id="CHEBI:18248"/>
    </ligandPart>
</feature>
<dbReference type="InterPro" id="IPR050597">
    <property type="entry name" value="Cytochrome_c_Oxidase_Subunit"/>
</dbReference>
<comment type="caution">
    <text evidence="13">The sequence shown here is derived from an EMBL/GenBank/DDBJ whole genome shotgun (WGS) entry which is preliminary data.</text>
</comment>
<dbReference type="Gene3D" id="1.10.760.10">
    <property type="entry name" value="Cytochrome c-like domain"/>
    <property type="match status" value="2"/>
</dbReference>
<reference evidence="13 14" key="1">
    <citation type="journal article" date="2018" name="ISME J.">
        <title>Endosymbiont genomes yield clues of tubeworm success.</title>
        <authorList>
            <person name="Li Y."/>
            <person name="Liles M.R."/>
            <person name="Halanych K.M."/>
        </authorList>
    </citation>
    <scope>NUCLEOTIDE SEQUENCE [LARGE SCALE GENOMIC DNA]</scope>
    <source>
        <strain evidence="13">A1462</strain>
    </source>
</reference>
<evidence type="ECO:0000259" key="12">
    <source>
        <dbReference type="PROSITE" id="PS51007"/>
    </source>
</evidence>
<dbReference type="PANTHER" id="PTHR33751">
    <property type="entry name" value="CBB3-TYPE CYTOCHROME C OXIDASE SUBUNIT FIXP"/>
    <property type="match status" value="1"/>
</dbReference>
<evidence type="ECO:0000256" key="2">
    <source>
        <dbReference type="ARBA" id="ARBA00022448"/>
    </source>
</evidence>
<sequence>MVRHILVITLTCLLMIGQPAAEQGINQAMRQIEEAIHLTPDIYNGREVYRICAVCHMPEGWGTEDGYYPQIAGQHSTVIIKQLADILARNRDTPTMFPFTILENLQPQEFADVAAYLAGQPMTRDNGLGPGTDLEHGKRLYEENCIDCHGKNGEGTKKDYMPLIQGQHYNYLVRQFEWIRTGKRRNADEKMVEQIQGFTDRNISAIMDYTSRLKPPSGRLAAPGWQNPDFPNFFRGESPK</sequence>
<dbReference type="SUPFAM" id="SSF46626">
    <property type="entry name" value="Cytochrome c"/>
    <property type="match status" value="2"/>
</dbReference>
<dbReference type="InterPro" id="IPR024167">
    <property type="entry name" value="Cytochrome_c4-like"/>
</dbReference>
<dbReference type="Pfam" id="PF00034">
    <property type="entry name" value="Cytochrom_C"/>
    <property type="match status" value="2"/>
</dbReference>
<feature type="binding site" description="covalent" evidence="8">
    <location>
        <position position="148"/>
    </location>
    <ligand>
        <name>heme c</name>
        <dbReference type="ChEBI" id="CHEBI:61717"/>
        <label>2</label>
    </ligand>
</feature>
<evidence type="ECO:0000313" key="13">
    <source>
        <dbReference type="EMBL" id="RDH84192.1"/>
    </source>
</evidence>
<keyword evidence="11" id="KW-0732">Signal</keyword>
<evidence type="ECO:0000256" key="10">
    <source>
        <dbReference type="SAM" id="MobiDB-lite"/>
    </source>
</evidence>
<evidence type="ECO:0000313" key="14">
    <source>
        <dbReference type="Proteomes" id="UP000254771"/>
    </source>
</evidence>
<comment type="PTM">
    <text evidence="8">Binds 2 heme c groups covalently per subunit.</text>
</comment>
<dbReference type="EMBL" id="QFXE01000017">
    <property type="protein sequence ID" value="RDH84192.1"/>
    <property type="molecule type" value="Genomic_DNA"/>
</dbReference>
<protein>
    <submittedName>
        <fullName evidence="13">Cytochrome C</fullName>
    </submittedName>
</protein>
<evidence type="ECO:0000256" key="4">
    <source>
        <dbReference type="ARBA" id="ARBA00022723"/>
    </source>
</evidence>
<keyword evidence="5" id="KW-0574">Periplasm</keyword>
<evidence type="ECO:0000256" key="9">
    <source>
        <dbReference type="PIRSR" id="PIRSR000005-2"/>
    </source>
</evidence>
<keyword evidence="6" id="KW-0249">Electron transport</keyword>
<evidence type="ECO:0000256" key="3">
    <source>
        <dbReference type="ARBA" id="ARBA00022617"/>
    </source>
</evidence>
<accession>A0A370DH25</accession>
<keyword evidence="2" id="KW-0813">Transport</keyword>
<dbReference type="InterPro" id="IPR009056">
    <property type="entry name" value="Cyt_c-like_dom"/>
</dbReference>
<evidence type="ECO:0000256" key="7">
    <source>
        <dbReference type="ARBA" id="ARBA00023004"/>
    </source>
</evidence>
<feature type="domain" description="Cytochrome c" evidence="12">
    <location>
        <begin position="132"/>
        <end position="214"/>
    </location>
</feature>
<dbReference type="PIRSF" id="PIRSF000005">
    <property type="entry name" value="Cytochrome_c4"/>
    <property type="match status" value="1"/>
</dbReference>
<keyword evidence="3 8" id="KW-0349">Heme</keyword>
<feature type="region of interest" description="Disordered" evidence="10">
    <location>
        <begin position="218"/>
        <end position="240"/>
    </location>
</feature>
<dbReference type="AlphaFoldDB" id="A0A370DH25"/>
<evidence type="ECO:0000256" key="8">
    <source>
        <dbReference type="PIRSR" id="PIRSR000005-1"/>
    </source>
</evidence>
<feature type="signal peptide" evidence="11">
    <location>
        <begin position="1"/>
        <end position="21"/>
    </location>
</feature>
<keyword evidence="7 9" id="KW-0408">Iron</keyword>
<dbReference type="GO" id="GO:0020037">
    <property type="term" value="F:heme binding"/>
    <property type="evidence" value="ECO:0007669"/>
    <property type="project" value="InterPro"/>
</dbReference>
<evidence type="ECO:0000256" key="1">
    <source>
        <dbReference type="ARBA" id="ARBA00004418"/>
    </source>
</evidence>
<dbReference type="GO" id="GO:0042597">
    <property type="term" value="C:periplasmic space"/>
    <property type="evidence" value="ECO:0007669"/>
    <property type="project" value="UniProtKB-SubCell"/>
</dbReference>
<dbReference type="GO" id="GO:0009055">
    <property type="term" value="F:electron transfer activity"/>
    <property type="evidence" value="ECO:0007669"/>
    <property type="project" value="InterPro"/>
</dbReference>
<proteinExistence type="predicted"/>
<keyword evidence="14" id="KW-1185">Reference proteome</keyword>
<organism evidence="13 14">
    <name type="scientific">endosymbiont of Escarpia spicata</name>
    <dbReference type="NCBI Taxonomy" id="2200908"/>
    <lineage>
        <taxon>Bacteria</taxon>
        <taxon>Pseudomonadati</taxon>
        <taxon>Pseudomonadota</taxon>
        <taxon>Gammaproteobacteria</taxon>
        <taxon>sulfur-oxidizing symbionts</taxon>
    </lineage>
</organism>
<evidence type="ECO:0000256" key="6">
    <source>
        <dbReference type="ARBA" id="ARBA00022982"/>
    </source>
</evidence>
<evidence type="ECO:0000256" key="5">
    <source>
        <dbReference type="ARBA" id="ARBA00022764"/>
    </source>
</evidence>